<evidence type="ECO:0000313" key="1">
    <source>
        <dbReference type="EMBL" id="TAA41483.1"/>
    </source>
</evidence>
<dbReference type="Proteomes" id="UP000294164">
    <property type="component" value="Unassembled WGS sequence"/>
</dbReference>
<reference evidence="1 2" key="1">
    <citation type="submission" date="2019-02" db="EMBL/GenBank/DDBJ databases">
        <title>WGS of Pseudoxanthomonas species novum from clinical isolates.</title>
        <authorList>
            <person name="Bernier A.-M."/>
            <person name="Bernard K."/>
            <person name="Vachon A."/>
        </authorList>
    </citation>
    <scope>NUCLEOTIDE SEQUENCE [LARGE SCALE GENOMIC DNA]</scope>
    <source>
        <strain evidence="1 2">NML130969</strain>
    </source>
</reference>
<name>A0A4Q8M2F4_9GAMM</name>
<organism evidence="1 2">
    <name type="scientific">Pseudoxanthomonas winnipegensis</name>
    <dbReference type="NCBI Taxonomy" id="2480810"/>
    <lineage>
        <taxon>Bacteria</taxon>
        <taxon>Pseudomonadati</taxon>
        <taxon>Pseudomonadota</taxon>
        <taxon>Gammaproteobacteria</taxon>
        <taxon>Lysobacterales</taxon>
        <taxon>Lysobacteraceae</taxon>
        <taxon>Pseudoxanthomonas</taxon>
    </lineage>
</organism>
<protein>
    <submittedName>
        <fullName evidence="1">Uncharacterized protein</fullName>
    </submittedName>
</protein>
<proteinExistence type="predicted"/>
<accession>A0A4Q8M2F4</accession>
<evidence type="ECO:0000313" key="2">
    <source>
        <dbReference type="Proteomes" id="UP000294164"/>
    </source>
</evidence>
<comment type="caution">
    <text evidence="1">The sequence shown here is derived from an EMBL/GenBank/DDBJ whole genome shotgun (WGS) entry which is preliminary data.</text>
</comment>
<sequence>MVVQRLTKAMWRQGYRYKKGGIGLLDLTAGDVHPGDFLAQVDPRSKAIMEVKDRANAKFSRGSMEFASSAKRVRGGAQRKQVWA</sequence>
<dbReference type="RefSeq" id="WP_130534630.1">
    <property type="nucleotide sequence ID" value="NZ_SHMG01000006.1"/>
</dbReference>
<gene>
    <name evidence="1" type="ORF">EA655_11090</name>
</gene>
<dbReference type="AlphaFoldDB" id="A0A4Q8M2F4"/>
<dbReference type="EMBL" id="SHMG01000006">
    <property type="protein sequence ID" value="TAA41483.1"/>
    <property type="molecule type" value="Genomic_DNA"/>
</dbReference>
<dbReference type="OrthoDB" id="9808813at2"/>